<dbReference type="eggNOG" id="ENOG502SGH2">
    <property type="taxonomic scope" value="Eukaryota"/>
</dbReference>
<feature type="compositionally biased region" description="Basic and acidic residues" evidence="4">
    <location>
        <begin position="754"/>
        <end position="769"/>
    </location>
</feature>
<feature type="compositionally biased region" description="Basic and acidic residues" evidence="4">
    <location>
        <begin position="40"/>
        <end position="49"/>
    </location>
</feature>
<feature type="coiled-coil region" evidence="3">
    <location>
        <begin position="348"/>
        <end position="375"/>
    </location>
</feature>
<feature type="domain" description="WHIM2" evidence="5">
    <location>
        <begin position="960"/>
        <end position="1027"/>
    </location>
</feature>
<dbReference type="GeneID" id="8241292"/>
<comment type="subcellular location">
    <subcellularLocation>
        <location evidence="1">Nucleus</location>
    </subcellularLocation>
</comment>
<evidence type="ECO:0000256" key="4">
    <source>
        <dbReference type="SAM" id="MobiDB-lite"/>
    </source>
</evidence>
<evidence type="ECO:0000313" key="7">
    <source>
        <dbReference type="Proteomes" id="UP000002009"/>
    </source>
</evidence>
<evidence type="ECO:0000256" key="1">
    <source>
        <dbReference type="ARBA" id="ARBA00004123"/>
    </source>
</evidence>
<feature type="region of interest" description="Disordered" evidence="4">
    <location>
        <begin position="1038"/>
        <end position="1072"/>
    </location>
</feature>
<feature type="region of interest" description="Disordered" evidence="4">
    <location>
        <begin position="742"/>
        <end position="857"/>
    </location>
</feature>
<dbReference type="STRING" id="296587.C1DY35"/>
<keyword evidence="7" id="KW-1185">Reference proteome</keyword>
<dbReference type="Proteomes" id="UP000002009">
    <property type="component" value="Chromosome 2"/>
</dbReference>
<accession>C1DY35</accession>
<feature type="compositionally biased region" description="Acidic residues" evidence="4">
    <location>
        <begin position="780"/>
        <end position="828"/>
    </location>
</feature>
<feature type="region of interest" description="Disordered" evidence="4">
    <location>
        <begin position="1167"/>
        <end position="1194"/>
    </location>
</feature>
<dbReference type="PANTHER" id="PTHR15546">
    <property type="entry name" value="BROMODOMAIN ADJACENT TO ZINC FINGER DOMAIN, 2A"/>
    <property type="match status" value="1"/>
</dbReference>
<dbReference type="OMA" id="YWWGLAG"/>
<evidence type="ECO:0000256" key="3">
    <source>
        <dbReference type="SAM" id="Coils"/>
    </source>
</evidence>
<keyword evidence="3" id="KW-0175">Coiled coil</keyword>
<feature type="region of interest" description="Disordered" evidence="4">
    <location>
        <begin position="1096"/>
        <end position="1117"/>
    </location>
</feature>
<dbReference type="InterPro" id="IPR053271">
    <property type="entry name" value="DDT_domain"/>
</dbReference>
<feature type="compositionally biased region" description="Acidic residues" evidence="4">
    <location>
        <begin position="1175"/>
        <end position="1194"/>
    </location>
</feature>
<dbReference type="OrthoDB" id="550647at2759"/>
<feature type="compositionally biased region" description="Basic residues" evidence="4">
    <location>
        <begin position="744"/>
        <end position="753"/>
    </location>
</feature>
<dbReference type="EMBL" id="CP001323">
    <property type="protein sequence ID" value="ACO60877.1"/>
    <property type="molecule type" value="Genomic_DNA"/>
</dbReference>
<dbReference type="AlphaFoldDB" id="C1DY35"/>
<feature type="compositionally biased region" description="Basic and acidic residues" evidence="4">
    <location>
        <begin position="829"/>
        <end position="855"/>
    </location>
</feature>
<sequence length="1265" mass="141211">MSETPSGVIAQQGPRPMEEDADAAATVKRAADEVVGDDEPSAKKPKQEDGPDPAKPAGEGDDDGLGTDDDDDDEPKDDIKRFAARLRPGTLKHTCFVLLQRAGRDGMETNAMLETAEKEGLYVGKNRNVLTTTLSHEPWFVHNPDVKSHWCIRSFLEGPEATEACLAAKPGSEPAGPGRAKGSGKPRKTLTAEEKMAQAAEKAKKATEKAAQSATATAAKVQAKIEAKIHAQLTKGNDDRLKKAAKQLAAETANVAKHQTALEAAEAKAVAAGVAKEDLEKCAEETNKKGAKAKPAKAIAAAKANAGAGPGGPGKSAAEILKEPGAPSTELPERLTIYTGDQGDRHKLMAWKKEVDKFKEKIERERDAYVQKRRKQLRAENAKEGAATGKLIADYIKCFENLEKAKINHFKAEEILRHLKEKSELLKETLHMKAELAKEKLDAKNAKAMAELEAKLAKLEGKKMDEAKAAIEKERIKEMAKAEREAQRKAEKAERDRVKEEEKVARAAAREAEFAARRKQKEDAKKARQRELKYPIDDDTLRTELLAEAAEKGIKPEELTPHPYRELPKPTPIADGALVADEAALADFFEVFGETLGVPDTLNTAEGVRKVIVGCGKELMDLYGCLLRPTLEVSVVGKSRNAARWKRVLSDATWPEVVRQVLKRKKCGKTGVEALGKRPWNDLSPGEHTHALLALSDLCLNSVEYQIKPMIDTRMAAAHKLKSQRINDYIADCQRRKAIENKAKEKRKAIRAKKAAERRAEREAKKAAREAALAAGQKVEDEDDDDDDDDDDESDEEGDGNIDMDADMDDAPDVDVKEEDEPEPEPAEEEKTKAKAAKKAEVKKEPKKEVKKEPEVEPTFELPAHLVAYDGHPDDRKALMAWRAEHNRVSQQLENARREYEKKKRSEARKILEREKMERMRKEEEEEQKRLEAERLEKAKEMEARKKEEKRMKEDADVAVRVRPLGQDRDRNTYWWGIGGVKAALYVEDINGKWFVYTTRQEVKDLMDALHHWGVRERKLKQELKRRIHTINAEFRREAREREDAAADAARRAASGYPKREPRAPSAAATGEQDGLAAARRFMEALCTYAEAAIGARRGPKKSAGDPAAAATDAQSDADAQHWRAFKSRARAAEAHQDVAHLLLELEDALYAMQKIEFMSAEEMEARAAAKEAGEDYESEESDADDDFDDDDENLWEEENQPFHESYEDKIRTGMIYPIWDTHFERRTWREAVSERSPATALAFQAACLEDCAAIFLKAVARHPR</sequence>
<dbReference type="RefSeq" id="XP_002499619.1">
    <property type="nucleotide sequence ID" value="XM_002499573.1"/>
</dbReference>
<protein>
    <submittedName>
        <fullName evidence="6">Nucleosome positioning protein</fullName>
    </submittedName>
</protein>
<evidence type="ECO:0000313" key="6">
    <source>
        <dbReference type="EMBL" id="ACO60877.1"/>
    </source>
</evidence>
<dbReference type="Pfam" id="PF15613">
    <property type="entry name" value="WSD"/>
    <property type="match status" value="1"/>
</dbReference>
<feature type="compositionally biased region" description="Basic and acidic residues" evidence="4">
    <location>
        <begin position="1038"/>
        <end position="1051"/>
    </location>
</feature>
<feature type="compositionally biased region" description="Acidic residues" evidence="4">
    <location>
        <begin position="59"/>
        <end position="76"/>
    </location>
</feature>
<feature type="region of interest" description="Disordered" evidence="4">
    <location>
        <begin position="169"/>
        <end position="195"/>
    </location>
</feature>
<keyword evidence="2" id="KW-0539">Nucleus</keyword>
<proteinExistence type="predicted"/>
<dbReference type="InParanoid" id="C1DY35"/>
<evidence type="ECO:0000256" key="2">
    <source>
        <dbReference type="ARBA" id="ARBA00023242"/>
    </source>
</evidence>
<feature type="region of interest" description="Disordered" evidence="4">
    <location>
        <begin position="482"/>
        <end position="502"/>
    </location>
</feature>
<gene>
    <name evidence="6" type="ORF">MICPUN_56077</name>
</gene>
<dbReference type="GO" id="GO:0005634">
    <property type="term" value="C:nucleus"/>
    <property type="evidence" value="ECO:0007669"/>
    <property type="project" value="UniProtKB-SubCell"/>
</dbReference>
<feature type="compositionally biased region" description="Low complexity" evidence="4">
    <location>
        <begin position="1105"/>
        <end position="1117"/>
    </location>
</feature>
<feature type="coiled-coil region" evidence="3">
    <location>
        <begin position="879"/>
        <end position="959"/>
    </location>
</feature>
<evidence type="ECO:0000259" key="5">
    <source>
        <dbReference type="Pfam" id="PF15613"/>
    </source>
</evidence>
<organism evidence="6 7">
    <name type="scientific">Micromonas commoda (strain RCC299 / NOUM17 / CCMP2709)</name>
    <name type="common">Picoplanktonic green alga</name>
    <dbReference type="NCBI Taxonomy" id="296587"/>
    <lineage>
        <taxon>Eukaryota</taxon>
        <taxon>Viridiplantae</taxon>
        <taxon>Chlorophyta</taxon>
        <taxon>Mamiellophyceae</taxon>
        <taxon>Mamiellales</taxon>
        <taxon>Mamiellaceae</taxon>
        <taxon>Micromonas</taxon>
    </lineage>
</organism>
<feature type="region of interest" description="Disordered" evidence="4">
    <location>
        <begin position="1"/>
        <end position="76"/>
    </location>
</feature>
<name>C1DY35_MICCC</name>
<dbReference type="KEGG" id="mis:MICPUN_56077"/>
<dbReference type="PANTHER" id="PTHR15546:SF2">
    <property type="entry name" value="DDT DOMAIN-CONTAINING PROTEIN DDB_G0282237"/>
    <property type="match status" value="1"/>
</dbReference>
<dbReference type="InterPro" id="IPR028941">
    <property type="entry name" value="WHIM2_dom"/>
</dbReference>
<reference evidence="6 7" key="1">
    <citation type="journal article" date="2009" name="Science">
        <title>Green evolution and dynamic adaptations revealed by genomes of the marine picoeukaryotes Micromonas.</title>
        <authorList>
            <person name="Worden A.Z."/>
            <person name="Lee J.H."/>
            <person name="Mock T."/>
            <person name="Rouze P."/>
            <person name="Simmons M.P."/>
            <person name="Aerts A.L."/>
            <person name="Allen A.E."/>
            <person name="Cuvelier M.L."/>
            <person name="Derelle E."/>
            <person name="Everett M.V."/>
            <person name="Foulon E."/>
            <person name="Grimwood J."/>
            <person name="Gundlach H."/>
            <person name="Henrissat B."/>
            <person name="Napoli C."/>
            <person name="McDonald S.M."/>
            <person name="Parker M.S."/>
            <person name="Rombauts S."/>
            <person name="Salamov A."/>
            <person name="Von Dassow P."/>
            <person name="Badger J.H."/>
            <person name="Coutinho P.M."/>
            <person name="Demir E."/>
            <person name="Dubchak I."/>
            <person name="Gentemann C."/>
            <person name="Eikrem W."/>
            <person name="Gready J.E."/>
            <person name="John U."/>
            <person name="Lanier W."/>
            <person name="Lindquist E.A."/>
            <person name="Lucas S."/>
            <person name="Mayer K.F."/>
            <person name="Moreau H."/>
            <person name="Not F."/>
            <person name="Otillar R."/>
            <person name="Panaud O."/>
            <person name="Pangilinan J."/>
            <person name="Paulsen I."/>
            <person name="Piegu B."/>
            <person name="Poliakov A."/>
            <person name="Robbens S."/>
            <person name="Schmutz J."/>
            <person name="Toulza E."/>
            <person name="Wyss T."/>
            <person name="Zelensky A."/>
            <person name="Zhou K."/>
            <person name="Armbrust E.V."/>
            <person name="Bhattacharya D."/>
            <person name="Goodenough U.W."/>
            <person name="Van de Peer Y."/>
            <person name="Grigoriev I.V."/>
        </authorList>
    </citation>
    <scope>NUCLEOTIDE SEQUENCE [LARGE SCALE GENOMIC DNA]</scope>
    <source>
        <strain evidence="7">RCC299 / NOUM17</strain>
    </source>
</reference>